<dbReference type="InterPro" id="IPR044024">
    <property type="entry name" value="aRib"/>
</dbReference>
<keyword evidence="4" id="KW-0572">Peptidoglycan-anchor</keyword>
<feature type="region of interest" description="Disordered" evidence="5">
    <location>
        <begin position="1"/>
        <end position="423"/>
    </location>
</feature>
<feature type="compositionally biased region" description="Basic and acidic residues" evidence="5">
    <location>
        <begin position="468"/>
        <end position="482"/>
    </location>
</feature>
<proteinExistence type="predicted"/>
<evidence type="ECO:0000256" key="1">
    <source>
        <dbReference type="ARBA" id="ARBA00022512"/>
    </source>
</evidence>
<evidence type="ECO:0000256" key="4">
    <source>
        <dbReference type="ARBA" id="ARBA00023088"/>
    </source>
</evidence>
<dbReference type="STRING" id="1423755.FC40_GL001210"/>
<keyword evidence="2" id="KW-0964">Secreted</keyword>
<evidence type="ECO:0000313" key="8">
    <source>
        <dbReference type="Proteomes" id="UP000051054"/>
    </source>
</evidence>
<keyword evidence="1" id="KW-0134">Cell wall</keyword>
<evidence type="ECO:0000259" key="6">
    <source>
        <dbReference type="PROSITE" id="PS50847"/>
    </source>
</evidence>
<feature type="compositionally biased region" description="Basic and acidic residues" evidence="5">
    <location>
        <begin position="229"/>
        <end position="241"/>
    </location>
</feature>
<reference evidence="7 8" key="1">
    <citation type="journal article" date="2015" name="Genome Announc.">
        <title>Expanding the biotechnology potential of lactobacilli through comparative genomics of 213 strains and associated genera.</title>
        <authorList>
            <person name="Sun Z."/>
            <person name="Harris H.M."/>
            <person name="McCann A."/>
            <person name="Guo C."/>
            <person name="Argimon S."/>
            <person name="Zhang W."/>
            <person name="Yang X."/>
            <person name="Jeffery I.B."/>
            <person name="Cooney J.C."/>
            <person name="Kagawa T.F."/>
            <person name="Liu W."/>
            <person name="Song Y."/>
            <person name="Salvetti E."/>
            <person name="Wrobel A."/>
            <person name="Rasinkangas P."/>
            <person name="Parkhill J."/>
            <person name="Rea M.C."/>
            <person name="O'Sullivan O."/>
            <person name="Ritari J."/>
            <person name="Douillard F.P."/>
            <person name="Paul Ross R."/>
            <person name="Yang R."/>
            <person name="Briner A.E."/>
            <person name="Felis G.E."/>
            <person name="de Vos W.M."/>
            <person name="Barrangou R."/>
            <person name="Klaenhammer T.R."/>
            <person name="Caufield P.W."/>
            <person name="Cui Y."/>
            <person name="Zhang H."/>
            <person name="O'Toole P.W."/>
        </authorList>
    </citation>
    <scope>NUCLEOTIDE SEQUENCE [LARGE SCALE GENOMIC DNA]</scope>
    <source>
        <strain evidence="7 8">DSM 18933</strain>
    </source>
</reference>
<keyword evidence="8" id="KW-1185">Reference proteome</keyword>
<feature type="region of interest" description="Disordered" evidence="5">
    <location>
        <begin position="462"/>
        <end position="490"/>
    </location>
</feature>
<feature type="compositionally biased region" description="Basic and acidic residues" evidence="5">
    <location>
        <begin position="120"/>
        <end position="141"/>
    </location>
</feature>
<evidence type="ECO:0000256" key="2">
    <source>
        <dbReference type="ARBA" id="ARBA00022525"/>
    </source>
</evidence>
<evidence type="ECO:0000256" key="5">
    <source>
        <dbReference type="SAM" id="MobiDB-lite"/>
    </source>
</evidence>
<dbReference type="InterPro" id="IPR019931">
    <property type="entry name" value="LPXTG_anchor"/>
</dbReference>
<sequence>MDTPQTVEVEVNGHTKGNDDNGSDKNPTDKPAETPATSVDESGKTPVDPTDDAQDTGVIVKYPTKDTTVTATDEDGKDIPVEIDDKGHIIVTPGKDVDGPIKVTVDDPSMDAPQTVEVEVNGHTKGNDDNGSDKNPTDKPAETPATSVDESGKTPVDPTDEAQDTGVIVKYPTKDTTVTATDEDGKDIPVEIDDKGHIIVTPGKDVDGPITVTVDDPSMDAPQTVEVEVNGHTKGNDDNGSDKPANNGENKPNTDKPAETPATSVDESGKTPVDPTDDAQDTGVVVVNPTKDTTVTAKDEDGKDIPVEIDDKGHIIVTPGKDVDGPITVTVDDPSMDAPQTVEVEVNGHTKGNDDNGSDKPANNGENKPNTDKPAETPVTSVDESGKTPVDPTDDAQDTGVVVVNPTKDTTVTAKDEDGKDIPVEIDDKGHIIVTPGKDVDGPITVTVDDPSMDTPQTVGVEVNGHTKGNDDNNKATADKGAENNTPSIADQITPNIPAKTPVKDTNHLTDAEKEAVKNAIEKVNNFPAGTVITIADNGTATITYPDGSQDTIAGSDLVVAIIDGNDVKLATAATATKANAKNANGQKADANTNVLPQTGAKSGNATLLGAIALAAGTMFGLGFSKKKED</sequence>
<dbReference type="NCBIfam" id="TIGR01167">
    <property type="entry name" value="LPXTG_anchor"/>
    <property type="match status" value="1"/>
</dbReference>
<dbReference type="PATRIC" id="fig|1423755.3.peg.1278"/>
<dbReference type="Proteomes" id="UP000051054">
    <property type="component" value="Unassembled WGS sequence"/>
</dbReference>
<feature type="compositionally biased region" description="Basic and acidic residues" evidence="5">
    <location>
        <begin position="77"/>
        <end position="88"/>
    </location>
</feature>
<organism evidence="7 8">
    <name type="scientific">Ligilactobacillus hayakitensis DSM 18933 = JCM 14209</name>
    <dbReference type="NCBI Taxonomy" id="1423755"/>
    <lineage>
        <taxon>Bacteria</taxon>
        <taxon>Bacillati</taxon>
        <taxon>Bacillota</taxon>
        <taxon>Bacilli</taxon>
        <taxon>Lactobacillales</taxon>
        <taxon>Lactobacillaceae</taxon>
        <taxon>Ligilactobacillus</taxon>
    </lineage>
</organism>
<name>A0A0R1WHU2_9LACO</name>
<feature type="compositionally biased region" description="Basic and acidic residues" evidence="5">
    <location>
        <begin position="186"/>
        <end position="197"/>
    </location>
</feature>
<dbReference type="Gene3D" id="3.10.20.890">
    <property type="match status" value="1"/>
</dbReference>
<dbReference type="EMBL" id="AZGD01000107">
    <property type="protein sequence ID" value="KRM17313.1"/>
    <property type="molecule type" value="Genomic_DNA"/>
</dbReference>
<evidence type="ECO:0000256" key="3">
    <source>
        <dbReference type="ARBA" id="ARBA00022729"/>
    </source>
</evidence>
<protein>
    <recommendedName>
        <fullName evidence="6">Gram-positive cocci surface proteins LPxTG domain-containing protein</fullName>
    </recommendedName>
</protein>
<evidence type="ECO:0000313" key="7">
    <source>
        <dbReference type="EMBL" id="KRM17313.1"/>
    </source>
</evidence>
<feature type="compositionally biased region" description="Basic and acidic residues" evidence="5">
    <location>
        <begin position="346"/>
        <end position="358"/>
    </location>
</feature>
<dbReference type="Pfam" id="PF00746">
    <property type="entry name" value="Gram_pos_anchor"/>
    <property type="match status" value="1"/>
</dbReference>
<feature type="compositionally biased region" description="Basic and acidic residues" evidence="5">
    <location>
        <begin position="297"/>
        <end position="314"/>
    </location>
</feature>
<dbReference type="PROSITE" id="PS50847">
    <property type="entry name" value="GRAM_POS_ANCHORING"/>
    <property type="match status" value="1"/>
</dbReference>
<keyword evidence="3" id="KW-0732">Signal</keyword>
<feature type="compositionally biased region" description="Basic and acidic residues" evidence="5">
    <location>
        <begin position="11"/>
        <end position="32"/>
    </location>
</feature>
<dbReference type="AlphaFoldDB" id="A0A0R1WHU2"/>
<dbReference type="eggNOG" id="COG3064">
    <property type="taxonomic scope" value="Bacteria"/>
</dbReference>
<gene>
    <name evidence="7" type="ORF">FC40_GL001210</name>
</gene>
<feature type="domain" description="Gram-positive cocci surface proteins LPxTG" evidence="6">
    <location>
        <begin position="596"/>
        <end position="630"/>
    </location>
</feature>
<feature type="compositionally biased region" description="Basic and acidic residues" evidence="5">
    <location>
        <begin position="414"/>
        <end position="423"/>
    </location>
</feature>
<accession>A0A0R1WHU2</accession>
<comment type="caution">
    <text evidence="7">The sequence shown here is derived from an EMBL/GenBank/DDBJ whole genome shotgun (WGS) entry which is preliminary data.</text>
</comment>
<dbReference type="Pfam" id="PF18938">
    <property type="entry name" value="aRib"/>
    <property type="match status" value="1"/>
</dbReference>